<sequence length="112" mass="11621">MCLLPDGVGRRVECMSISGWMGGGGSPLLFLPPSTVSVAGEVAGGVRRLTGAGVYGRAAKFRRQKKAAKTLGIVVGGFLLCWFPFFVILPIGTPLTGCGFVCVTSDPVNSTE</sequence>
<evidence type="ECO:0000256" key="1">
    <source>
        <dbReference type="SAM" id="Phobius"/>
    </source>
</evidence>
<evidence type="ECO:0000313" key="2">
    <source>
        <dbReference type="EMBL" id="CAD7572697.1"/>
    </source>
</evidence>
<dbReference type="SUPFAM" id="SSF81321">
    <property type="entry name" value="Family A G protein-coupled receptor-like"/>
    <property type="match status" value="1"/>
</dbReference>
<accession>A0A7R9J531</accession>
<dbReference type="EMBL" id="OE181184">
    <property type="protein sequence ID" value="CAD7572697.1"/>
    <property type="molecule type" value="Genomic_DNA"/>
</dbReference>
<keyword evidence="1" id="KW-1133">Transmembrane helix</keyword>
<reference evidence="2" key="1">
    <citation type="submission" date="2020-11" db="EMBL/GenBank/DDBJ databases">
        <authorList>
            <person name="Tran Van P."/>
        </authorList>
    </citation>
    <scope>NUCLEOTIDE SEQUENCE</scope>
</reference>
<dbReference type="AlphaFoldDB" id="A0A7R9J531"/>
<proteinExistence type="predicted"/>
<name>A0A7R9J531_TIMCA</name>
<organism evidence="2">
    <name type="scientific">Timema californicum</name>
    <name type="common">California timema</name>
    <name type="synonym">Walking stick</name>
    <dbReference type="NCBI Taxonomy" id="61474"/>
    <lineage>
        <taxon>Eukaryota</taxon>
        <taxon>Metazoa</taxon>
        <taxon>Ecdysozoa</taxon>
        <taxon>Arthropoda</taxon>
        <taxon>Hexapoda</taxon>
        <taxon>Insecta</taxon>
        <taxon>Pterygota</taxon>
        <taxon>Neoptera</taxon>
        <taxon>Polyneoptera</taxon>
        <taxon>Phasmatodea</taxon>
        <taxon>Timematodea</taxon>
        <taxon>Timematoidea</taxon>
        <taxon>Timematidae</taxon>
        <taxon>Timema</taxon>
    </lineage>
</organism>
<keyword evidence="1" id="KW-0812">Transmembrane</keyword>
<feature type="transmembrane region" description="Helical" evidence="1">
    <location>
        <begin position="70"/>
        <end position="91"/>
    </location>
</feature>
<dbReference type="Gene3D" id="1.20.1070.10">
    <property type="entry name" value="Rhodopsin 7-helix transmembrane proteins"/>
    <property type="match status" value="1"/>
</dbReference>
<gene>
    <name evidence="2" type="ORF">TCMB3V08_LOCUS5341</name>
</gene>
<protein>
    <submittedName>
        <fullName evidence="2">(California timema) hypothetical protein</fullName>
    </submittedName>
</protein>
<keyword evidence="1" id="KW-0472">Membrane</keyword>